<protein>
    <recommendedName>
        <fullName evidence="2">IgGFc-binding protein N-terminal domain-containing protein</fullName>
    </recommendedName>
</protein>
<gene>
    <name evidence="1" type="ORF">METZ01_LOCUS230415</name>
</gene>
<accession>A0A382GTP9</accession>
<reference evidence="1" key="1">
    <citation type="submission" date="2018-05" db="EMBL/GenBank/DDBJ databases">
        <authorList>
            <person name="Lanie J.A."/>
            <person name="Ng W.-L."/>
            <person name="Kazmierczak K.M."/>
            <person name="Andrzejewski T.M."/>
            <person name="Davidsen T.M."/>
            <person name="Wayne K.J."/>
            <person name="Tettelin H."/>
            <person name="Glass J.I."/>
            <person name="Rusch D."/>
            <person name="Podicherti R."/>
            <person name="Tsui H.-C.T."/>
            <person name="Winkler M.E."/>
        </authorList>
    </citation>
    <scope>NUCLEOTIDE SEQUENCE</scope>
</reference>
<sequence length="399" mass="42415">MKKILILLFICFSILSFAQINVGNNQTICLGNTAQVIATTSVQASTDSYQVTSITFAPETTAGTPISLSDDNVQGPFPIGFTFQFYGNNYTDFYAGSNGWIGFSSGQPTSYIASPIPDAISTVIPRNCIMLSWEDLNPSTGGQVLYQTIGTAPNRKLVFTFDNVPYFASTITMTSQVVLHEGSNVIDNHITDKALHNNPSVQGIHNLLGTSATVVPGRNATVWSASNESVRYFPSGVSWFDVNSGQMVGVGDTLNYSPTQTTFVAGQIIDSTGQVHSDTMRINVLNTQITSSGLSLCNGPVTLTAASGFALYVWNNNSASPQMLVTSAGTYYVNCTSSNGSVCQSPPITIYSDTIPVAVNPPDTTLVCPGDTAYLEAPLGYSSYMWSTGSTAQSILADS</sequence>
<feature type="non-terminal residue" evidence="1">
    <location>
        <position position="399"/>
    </location>
</feature>
<name>A0A382GTP9_9ZZZZ</name>
<proteinExistence type="predicted"/>
<evidence type="ECO:0008006" key="2">
    <source>
        <dbReference type="Google" id="ProtNLM"/>
    </source>
</evidence>
<organism evidence="1">
    <name type="scientific">marine metagenome</name>
    <dbReference type="NCBI Taxonomy" id="408172"/>
    <lineage>
        <taxon>unclassified sequences</taxon>
        <taxon>metagenomes</taxon>
        <taxon>ecological metagenomes</taxon>
    </lineage>
</organism>
<dbReference type="EMBL" id="UINC01056937">
    <property type="protein sequence ID" value="SVB77561.1"/>
    <property type="molecule type" value="Genomic_DNA"/>
</dbReference>
<dbReference type="AlphaFoldDB" id="A0A382GTP9"/>
<evidence type="ECO:0000313" key="1">
    <source>
        <dbReference type="EMBL" id="SVB77561.1"/>
    </source>
</evidence>